<dbReference type="OrthoDB" id="238681at2759"/>
<dbReference type="SUPFAM" id="SSF52058">
    <property type="entry name" value="L domain-like"/>
    <property type="match status" value="1"/>
</dbReference>
<dbReference type="Pfam" id="PF13855">
    <property type="entry name" value="LRR_8"/>
    <property type="match status" value="2"/>
</dbReference>
<feature type="domain" description="Peptidase S1" evidence="13">
    <location>
        <begin position="393"/>
        <end position="640"/>
    </location>
</feature>
<evidence type="ECO:0000256" key="10">
    <source>
        <dbReference type="ARBA" id="ARBA00023157"/>
    </source>
</evidence>
<dbReference type="InterPro" id="IPR032675">
    <property type="entry name" value="LRR_dom_sf"/>
</dbReference>
<keyword evidence="15" id="KW-1185">Reference proteome</keyword>
<dbReference type="GO" id="GO:0004252">
    <property type="term" value="F:serine-type endopeptidase activity"/>
    <property type="evidence" value="ECO:0007669"/>
    <property type="project" value="InterPro"/>
</dbReference>
<dbReference type="GO" id="GO:0006508">
    <property type="term" value="P:proteolysis"/>
    <property type="evidence" value="ECO:0007669"/>
    <property type="project" value="UniProtKB-KW"/>
</dbReference>
<dbReference type="AlphaFoldDB" id="A0A9N9S5E8"/>
<dbReference type="InterPro" id="IPR001611">
    <property type="entry name" value="Leu-rich_rpt"/>
</dbReference>
<keyword evidence="5 12" id="KW-0732">Signal</keyword>
<proteinExistence type="inferred from homology"/>
<dbReference type="InterPro" id="IPR001314">
    <property type="entry name" value="Peptidase_S1A"/>
</dbReference>
<dbReference type="InterPro" id="IPR001254">
    <property type="entry name" value="Trypsin_dom"/>
</dbReference>
<evidence type="ECO:0000256" key="1">
    <source>
        <dbReference type="ARBA" id="ARBA00004613"/>
    </source>
</evidence>
<dbReference type="PROSITE" id="PS50240">
    <property type="entry name" value="TRYPSIN_DOM"/>
    <property type="match status" value="1"/>
</dbReference>
<dbReference type="SUPFAM" id="SSF50494">
    <property type="entry name" value="Trypsin-like serine proteases"/>
    <property type="match status" value="1"/>
</dbReference>
<keyword evidence="6" id="KW-0677">Repeat</keyword>
<dbReference type="PROSITE" id="PS51450">
    <property type="entry name" value="LRR"/>
    <property type="match status" value="5"/>
</dbReference>
<evidence type="ECO:0000256" key="6">
    <source>
        <dbReference type="ARBA" id="ARBA00022737"/>
    </source>
</evidence>
<dbReference type="InterPro" id="IPR009003">
    <property type="entry name" value="Peptidase_S1_PA"/>
</dbReference>
<dbReference type="Gene3D" id="3.80.10.10">
    <property type="entry name" value="Ribonuclease Inhibitor"/>
    <property type="match status" value="2"/>
</dbReference>
<dbReference type="SMART" id="SM00364">
    <property type="entry name" value="LRR_BAC"/>
    <property type="match status" value="4"/>
</dbReference>
<dbReference type="GO" id="GO:0005615">
    <property type="term" value="C:extracellular space"/>
    <property type="evidence" value="ECO:0007669"/>
    <property type="project" value="TreeGrafter"/>
</dbReference>
<gene>
    <name evidence="14" type="ORF">CHIRRI_LOCUS14016</name>
</gene>
<dbReference type="InterPro" id="IPR025875">
    <property type="entry name" value="Leu-rich_rpt_4"/>
</dbReference>
<sequence>MNLWIYILFCGLFWLTNQVSAQTANCDYKYENHLIQGFKTLNTSYYRCDLDTRQANYNEKLTRIDGQHGTGLSDADVKSIVPYKDNKLRTFSSIFCQKFSNLEVIYLSDAELELIDEDSLSNCKNLDKMTLFGNKIREIPKNLLTQNSNLTYFLISDNQLTTLPENLFLNQKELRNLDLSDNQINVLPGNIFRPLVKLEVLILSKNKLQSINPDWFVNLQNLKWLGLDENQIVEIPSKCFASLKNLEIFWINENRIKSLKSDNFNGLQNLHTLSLYSNDISDLPAGVFTQLTNLQELSLNSNKLTKIHSDSFGVHSQLARVYFQGNKINAIDPKVIDKTSILILNMANNICSQLLTETKSKIKQDLKMCFENYQPRSHHQAQCGKSLKGQGNIIGGTQISSGDFPWIAALMTPKGKYFCGGTLVSSHKVVTAAHCIQEKKTYNRLAAGDLIVLLGAHDLDNSIEIGRVSHAVYKVNVHPDWNTLTQAYDADIAVLVLEKEVTFNEHVQPLCLASSSSKAASISFGAVIGYGKSEDDTKDHENIPKILSTPIHSNSDCLHKYEDLALLSSGRTFCGGSGTGVGVCRGDSGGGLIVTDGSAYYLRGVVSSSLIGGPYGCDVDIYAVFTDVTKFVDWINGIPTDRFAVRRKK</sequence>
<dbReference type="InterPro" id="IPR018114">
    <property type="entry name" value="TRYPSIN_HIS"/>
</dbReference>
<dbReference type="SMART" id="SM00369">
    <property type="entry name" value="LRR_TYP"/>
    <property type="match status" value="9"/>
</dbReference>
<feature type="signal peptide" evidence="12">
    <location>
        <begin position="1"/>
        <end position="21"/>
    </location>
</feature>
<keyword evidence="4" id="KW-0645">Protease</keyword>
<dbReference type="PANTHER" id="PTHR24373">
    <property type="entry name" value="SLIT RELATED LEUCINE-RICH REPEAT NEURONAL PROTEIN"/>
    <property type="match status" value="1"/>
</dbReference>
<dbReference type="SMART" id="SM00020">
    <property type="entry name" value="Tryp_SPc"/>
    <property type="match status" value="1"/>
</dbReference>
<evidence type="ECO:0000256" key="3">
    <source>
        <dbReference type="ARBA" id="ARBA00022614"/>
    </source>
</evidence>
<dbReference type="FunFam" id="2.40.10.10:FF:000146">
    <property type="entry name" value="Serine protease 53"/>
    <property type="match status" value="1"/>
</dbReference>
<feature type="chain" id="PRO_5040158912" description="Peptidase S1 domain-containing protein" evidence="12">
    <location>
        <begin position="22"/>
        <end position="649"/>
    </location>
</feature>
<evidence type="ECO:0000256" key="7">
    <source>
        <dbReference type="ARBA" id="ARBA00022801"/>
    </source>
</evidence>
<dbReference type="CDD" id="cd00190">
    <property type="entry name" value="Tryp_SPc"/>
    <property type="match status" value="1"/>
</dbReference>
<evidence type="ECO:0000256" key="8">
    <source>
        <dbReference type="ARBA" id="ARBA00022825"/>
    </source>
</evidence>
<dbReference type="Pfam" id="PF00089">
    <property type="entry name" value="Trypsin"/>
    <property type="match status" value="1"/>
</dbReference>
<dbReference type="InterPro" id="IPR003591">
    <property type="entry name" value="Leu-rich_rpt_typical-subtyp"/>
</dbReference>
<dbReference type="InterPro" id="IPR043504">
    <property type="entry name" value="Peptidase_S1_PA_chymotrypsin"/>
</dbReference>
<dbReference type="EMBL" id="OU895880">
    <property type="protein sequence ID" value="CAG9811207.1"/>
    <property type="molecule type" value="Genomic_DNA"/>
</dbReference>
<keyword evidence="9" id="KW-0865">Zymogen</keyword>
<dbReference type="Gene3D" id="2.40.10.10">
    <property type="entry name" value="Trypsin-like serine proteases"/>
    <property type="match status" value="1"/>
</dbReference>
<dbReference type="PANTHER" id="PTHR24373:SF370">
    <property type="entry name" value="FISH-LIPS, ISOFORM E"/>
    <property type="match status" value="1"/>
</dbReference>
<reference evidence="14" key="2">
    <citation type="submission" date="2022-10" db="EMBL/GenBank/DDBJ databases">
        <authorList>
            <consortium name="ENA_rothamsted_submissions"/>
            <consortium name="culmorum"/>
            <person name="King R."/>
        </authorList>
    </citation>
    <scope>NUCLEOTIDE SEQUENCE</scope>
</reference>
<dbReference type="Proteomes" id="UP001153620">
    <property type="component" value="Chromosome 4"/>
</dbReference>
<accession>A0A9N9S5E8</accession>
<keyword evidence="8" id="KW-0720">Serine protease</keyword>
<evidence type="ECO:0000313" key="14">
    <source>
        <dbReference type="EMBL" id="CAG9811207.1"/>
    </source>
</evidence>
<keyword evidence="7" id="KW-0378">Hydrolase</keyword>
<keyword evidence="2" id="KW-0964">Secreted</keyword>
<protein>
    <recommendedName>
        <fullName evidence="13">Peptidase S1 domain-containing protein</fullName>
    </recommendedName>
</protein>
<evidence type="ECO:0000313" key="15">
    <source>
        <dbReference type="Proteomes" id="UP001153620"/>
    </source>
</evidence>
<dbReference type="SMART" id="SM00365">
    <property type="entry name" value="LRR_SD22"/>
    <property type="match status" value="7"/>
</dbReference>
<comment type="similarity">
    <text evidence="11">Belongs to the peptidase S1 family. CLIP subfamily.</text>
</comment>
<comment type="subcellular location">
    <subcellularLocation>
        <location evidence="1">Secreted</location>
    </subcellularLocation>
</comment>
<evidence type="ECO:0000256" key="5">
    <source>
        <dbReference type="ARBA" id="ARBA00022729"/>
    </source>
</evidence>
<dbReference type="GO" id="GO:0031012">
    <property type="term" value="C:extracellular matrix"/>
    <property type="evidence" value="ECO:0007669"/>
    <property type="project" value="TreeGrafter"/>
</dbReference>
<dbReference type="PROSITE" id="PS00134">
    <property type="entry name" value="TRYPSIN_HIS"/>
    <property type="match status" value="1"/>
</dbReference>
<evidence type="ECO:0000256" key="4">
    <source>
        <dbReference type="ARBA" id="ARBA00022670"/>
    </source>
</evidence>
<dbReference type="InterPro" id="IPR050328">
    <property type="entry name" value="Dev_Immune_Receptor"/>
</dbReference>
<name>A0A9N9S5E8_9DIPT</name>
<evidence type="ECO:0000256" key="2">
    <source>
        <dbReference type="ARBA" id="ARBA00022525"/>
    </source>
</evidence>
<dbReference type="PRINTS" id="PR00722">
    <property type="entry name" value="CHYMOTRYPSIN"/>
</dbReference>
<organism evidence="14 15">
    <name type="scientific">Chironomus riparius</name>
    <dbReference type="NCBI Taxonomy" id="315576"/>
    <lineage>
        <taxon>Eukaryota</taxon>
        <taxon>Metazoa</taxon>
        <taxon>Ecdysozoa</taxon>
        <taxon>Arthropoda</taxon>
        <taxon>Hexapoda</taxon>
        <taxon>Insecta</taxon>
        <taxon>Pterygota</taxon>
        <taxon>Neoptera</taxon>
        <taxon>Endopterygota</taxon>
        <taxon>Diptera</taxon>
        <taxon>Nematocera</taxon>
        <taxon>Chironomoidea</taxon>
        <taxon>Chironomidae</taxon>
        <taxon>Chironominae</taxon>
        <taxon>Chironomus</taxon>
    </lineage>
</organism>
<dbReference type="FunFam" id="3.80.10.10:FF:001164">
    <property type="entry name" value="GH01279p"/>
    <property type="match status" value="1"/>
</dbReference>
<keyword evidence="3" id="KW-0433">Leucine-rich repeat</keyword>
<evidence type="ECO:0000256" key="12">
    <source>
        <dbReference type="SAM" id="SignalP"/>
    </source>
</evidence>
<keyword evidence="10" id="KW-1015">Disulfide bond</keyword>
<evidence type="ECO:0000259" key="13">
    <source>
        <dbReference type="PROSITE" id="PS50240"/>
    </source>
</evidence>
<dbReference type="Pfam" id="PF12799">
    <property type="entry name" value="LRR_4"/>
    <property type="match status" value="1"/>
</dbReference>
<evidence type="ECO:0000256" key="11">
    <source>
        <dbReference type="ARBA" id="ARBA00024195"/>
    </source>
</evidence>
<evidence type="ECO:0000256" key="9">
    <source>
        <dbReference type="ARBA" id="ARBA00023145"/>
    </source>
</evidence>
<reference evidence="14" key="1">
    <citation type="submission" date="2022-01" db="EMBL/GenBank/DDBJ databases">
        <authorList>
            <person name="King R."/>
        </authorList>
    </citation>
    <scope>NUCLEOTIDE SEQUENCE</scope>
</reference>